<gene>
    <name evidence="1" type="ORF">DBV39_12905</name>
</gene>
<dbReference type="InterPro" id="IPR043129">
    <property type="entry name" value="ATPase_NBD"/>
</dbReference>
<reference evidence="1 2" key="1">
    <citation type="submission" date="2018-04" db="EMBL/GenBank/DDBJ databases">
        <title>Bordetella sp. HZ20 isolated from seawater.</title>
        <authorList>
            <person name="Sun C."/>
        </authorList>
    </citation>
    <scope>NUCLEOTIDE SEQUENCE [LARGE SCALE GENOMIC DNA]</scope>
    <source>
        <strain evidence="1 2">HZ20</strain>
    </source>
</reference>
<evidence type="ECO:0000313" key="1">
    <source>
        <dbReference type="EMBL" id="AWB34458.1"/>
    </source>
</evidence>
<dbReference type="OrthoDB" id="849313at2"/>
<dbReference type="EMBL" id="CP028901">
    <property type="protein sequence ID" value="AWB34458.1"/>
    <property type="molecule type" value="Genomic_DNA"/>
</dbReference>
<dbReference type="RefSeq" id="WP_108621874.1">
    <property type="nucleotide sequence ID" value="NZ_CP028901.1"/>
</dbReference>
<protein>
    <submittedName>
        <fullName evidence="1">Fructokinase</fullName>
    </submittedName>
</protein>
<dbReference type="SUPFAM" id="SSF53067">
    <property type="entry name" value="Actin-like ATPase domain"/>
    <property type="match status" value="1"/>
</dbReference>
<dbReference type="AlphaFoldDB" id="A0A2R4XKY0"/>
<accession>A0A2R4XKY0</accession>
<dbReference type="Proteomes" id="UP000244571">
    <property type="component" value="Chromosome"/>
</dbReference>
<evidence type="ECO:0000313" key="2">
    <source>
        <dbReference type="Proteomes" id="UP000244571"/>
    </source>
</evidence>
<keyword evidence="1" id="KW-0418">Kinase</keyword>
<dbReference type="GO" id="GO:0004396">
    <property type="term" value="F:hexokinase activity"/>
    <property type="evidence" value="ECO:0007669"/>
    <property type="project" value="TreeGrafter"/>
</dbReference>
<dbReference type="PANTHER" id="PTHR18964">
    <property type="entry name" value="ROK (REPRESSOR, ORF, KINASE) FAMILY"/>
    <property type="match status" value="1"/>
</dbReference>
<dbReference type="KEGG" id="boz:DBV39_12905"/>
<organism evidence="1 2">
    <name type="scientific">Orrella marina</name>
    <dbReference type="NCBI Taxonomy" id="2163011"/>
    <lineage>
        <taxon>Bacteria</taxon>
        <taxon>Pseudomonadati</taxon>
        <taxon>Pseudomonadota</taxon>
        <taxon>Betaproteobacteria</taxon>
        <taxon>Burkholderiales</taxon>
        <taxon>Alcaligenaceae</taxon>
        <taxon>Orrella</taxon>
    </lineage>
</organism>
<dbReference type="InterPro" id="IPR000600">
    <property type="entry name" value="ROK"/>
</dbReference>
<sequence length="344" mass="36528">MYSRGNKPRIGIDLGGTKTEVIALSAQGETLLRKRAPTPSHSYQNIIRTVADLACEARALIGPVTHVGIGVPGAPDQDSGRMKNANTTCLIGQPLAADLASAIGCPVKLENDANCFALSEAIDGAARKHRVVFGVILGTGVGGGWVVNRELHSGIHHIAGEWGHNPVPIRTLSRNAQSDGSLDPQASDVQSVLHGRLPGAPFVDLGRACYCGLTDCIETHLCGAGLRRTHAWVYRHSCANQKNKLKDHETLSGEQIAQAAQAGDSLCQHTLDLYSRQLASALATVINMIDPDAIVLGGGVSNMESLYDRVRLALPDYVFNDRTDTLIVKAMHGDSSGVRGAAWL</sequence>
<keyword evidence="2" id="KW-1185">Reference proteome</keyword>
<name>A0A2R4XKY0_9BURK</name>
<proteinExistence type="predicted"/>
<dbReference type="PANTHER" id="PTHR18964:SF174">
    <property type="entry name" value="D-ALLOSE KINASE-RELATED"/>
    <property type="match status" value="1"/>
</dbReference>
<dbReference type="Gene3D" id="3.30.420.40">
    <property type="match status" value="2"/>
</dbReference>
<keyword evidence="1" id="KW-0808">Transferase</keyword>
<dbReference type="Pfam" id="PF00480">
    <property type="entry name" value="ROK"/>
    <property type="match status" value="1"/>
</dbReference>